<evidence type="ECO:0000256" key="1">
    <source>
        <dbReference type="SAM" id="MobiDB-lite"/>
    </source>
</evidence>
<proteinExistence type="predicted"/>
<feature type="transmembrane region" description="Helical" evidence="2">
    <location>
        <begin position="107"/>
        <end position="126"/>
    </location>
</feature>
<evidence type="ECO:0000313" key="5">
    <source>
        <dbReference type="Proteomes" id="UP000823736"/>
    </source>
</evidence>
<comment type="caution">
    <text evidence="4">The sequence shown here is derived from an EMBL/GenBank/DDBJ whole genome shotgun (WGS) entry which is preliminary data.</text>
</comment>
<dbReference type="Pfam" id="PF13559">
    <property type="entry name" value="DUF4129"/>
    <property type="match status" value="1"/>
</dbReference>
<sequence>MQRDTAVAVVLALLALLAIGAAGATLENPADADAGSGFGAGSGGGLGSGGGGGQNGSASSGGGMQWTGELSGACMQILQTLPAKLLLIGLVAAVSGYVWWRTDSLGFGVLTAILYGPLVYLVWFALAGCQTLREAVPQSRQPANRTQTPTGEAGGGSLGAAAESATSQPSVLLAVVLAVLIIAAVILVYVASADDVVDAVEEDPVPEHHEETDIAAVGRVAGEAADRIEGDEAFGNEVYRAWTEMTEHLAVEHPESSTPAEFAAAAVDAGMAPDDVRELTDLFEEVRYGDRAVTAERERRAADALRRIEESYAEGEE</sequence>
<dbReference type="EMBL" id="JAGGLC010000001">
    <property type="protein sequence ID" value="MBP1986343.1"/>
    <property type="molecule type" value="Genomic_DNA"/>
</dbReference>
<dbReference type="InterPro" id="IPR025403">
    <property type="entry name" value="TgpA-like_C"/>
</dbReference>
<keyword evidence="2" id="KW-1133">Transmembrane helix</keyword>
<dbReference type="Proteomes" id="UP000823736">
    <property type="component" value="Unassembled WGS sequence"/>
</dbReference>
<accession>A0A8T4GW98</accession>
<keyword evidence="2" id="KW-0812">Transmembrane</keyword>
<dbReference type="RefSeq" id="WP_209490631.1">
    <property type="nucleotide sequence ID" value="NZ_JAGGLC010000001.1"/>
</dbReference>
<keyword evidence="2" id="KW-0472">Membrane</keyword>
<evidence type="ECO:0000313" key="4">
    <source>
        <dbReference type="EMBL" id="MBP1986343.1"/>
    </source>
</evidence>
<feature type="compositionally biased region" description="Polar residues" evidence="1">
    <location>
        <begin position="138"/>
        <end position="150"/>
    </location>
</feature>
<evidence type="ECO:0000256" key="2">
    <source>
        <dbReference type="SAM" id="Phobius"/>
    </source>
</evidence>
<evidence type="ECO:0000259" key="3">
    <source>
        <dbReference type="Pfam" id="PF13559"/>
    </source>
</evidence>
<keyword evidence="5" id="KW-1185">Reference proteome</keyword>
<name>A0A8T4GW98_9EURY</name>
<protein>
    <recommendedName>
        <fullName evidence="3">Protein-glutamine gamma-glutamyltransferase-like C-terminal domain-containing protein</fullName>
    </recommendedName>
</protein>
<dbReference type="OrthoDB" id="206550at2157"/>
<feature type="transmembrane region" description="Helical" evidence="2">
    <location>
        <begin position="171"/>
        <end position="191"/>
    </location>
</feature>
<feature type="region of interest" description="Disordered" evidence="1">
    <location>
        <begin position="137"/>
        <end position="161"/>
    </location>
</feature>
<gene>
    <name evidence="4" type="ORF">J2753_000816</name>
</gene>
<feature type="transmembrane region" description="Helical" evidence="2">
    <location>
        <begin position="81"/>
        <end position="100"/>
    </location>
</feature>
<reference evidence="4" key="1">
    <citation type="submission" date="2021-03" db="EMBL/GenBank/DDBJ databases">
        <title>Genomic Encyclopedia of Type Strains, Phase IV (KMG-IV): sequencing the most valuable type-strain genomes for metagenomic binning, comparative biology and taxonomic classification.</title>
        <authorList>
            <person name="Goeker M."/>
        </authorList>
    </citation>
    <scope>NUCLEOTIDE SEQUENCE</scope>
    <source>
        <strain evidence="4">DSM 26232</strain>
    </source>
</reference>
<feature type="domain" description="Protein-glutamine gamma-glutamyltransferase-like C-terminal" evidence="3">
    <location>
        <begin position="240"/>
        <end position="306"/>
    </location>
</feature>
<dbReference type="AlphaFoldDB" id="A0A8T4GW98"/>
<organism evidence="4 5">
    <name type="scientific">Halolamina salifodinae</name>
    <dbReference type="NCBI Taxonomy" id="1202767"/>
    <lineage>
        <taxon>Archaea</taxon>
        <taxon>Methanobacteriati</taxon>
        <taxon>Methanobacteriota</taxon>
        <taxon>Stenosarchaea group</taxon>
        <taxon>Halobacteria</taxon>
        <taxon>Halobacteriales</taxon>
        <taxon>Haloferacaceae</taxon>
    </lineage>
</organism>